<keyword evidence="2" id="KW-1185">Reference proteome</keyword>
<evidence type="ECO:0008006" key="3">
    <source>
        <dbReference type="Google" id="ProtNLM"/>
    </source>
</evidence>
<accession>A0A0A0C268</accession>
<reference evidence="1 2" key="1">
    <citation type="submission" date="2013-08" db="EMBL/GenBank/DDBJ databases">
        <title>Genome sequencing of Cellulomonas bogoriensis 69B4.</title>
        <authorList>
            <person name="Chen F."/>
            <person name="Li Y."/>
            <person name="Wang G."/>
        </authorList>
    </citation>
    <scope>NUCLEOTIDE SEQUENCE [LARGE SCALE GENOMIC DNA]</scope>
    <source>
        <strain evidence="1 2">69B4</strain>
    </source>
</reference>
<sequence length="212" mass="22483">MFVMTIDQRASRRRGDQVDRLLGWAGARLSAGAPGIVRGIERTVGDEVQVVLNDSAAVVDTALRVLRLSGWSVGIGIGPVDLPLPAETRAGSGIAFLHARDAVERAKSRARPAPLAVSTTVPELADDCESVLTLLATVISRRTPAGWAVIDELHRVDVPTTQDAVAGRLGITQQAVSQRLRAAAWAEELAVRPTLARLLDAADESAHATGRH</sequence>
<dbReference type="AlphaFoldDB" id="A0A0A0C268"/>
<comment type="caution">
    <text evidence="1">The sequence shown here is derived from an EMBL/GenBank/DDBJ whole genome shotgun (WGS) entry which is preliminary data.</text>
</comment>
<evidence type="ECO:0000313" key="1">
    <source>
        <dbReference type="EMBL" id="KGM14250.1"/>
    </source>
</evidence>
<dbReference type="Proteomes" id="UP000054314">
    <property type="component" value="Unassembled WGS sequence"/>
</dbReference>
<evidence type="ECO:0000313" key="2">
    <source>
        <dbReference type="Proteomes" id="UP000054314"/>
    </source>
</evidence>
<gene>
    <name evidence="1" type="ORF">N869_00690</name>
</gene>
<organism evidence="1 2">
    <name type="scientific">Cellulomonas bogoriensis 69B4 = DSM 16987</name>
    <dbReference type="NCBI Taxonomy" id="1386082"/>
    <lineage>
        <taxon>Bacteria</taxon>
        <taxon>Bacillati</taxon>
        <taxon>Actinomycetota</taxon>
        <taxon>Actinomycetes</taxon>
        <taxon>Micrococcales</taxon>
        <taxon>Cellulomonadaceae</taxon>
        <taxon>Cellulomonas</taxon>
    </lineage>
</organism>
<name>A0A0A0C268_9CELL</name>
<dbReference type="OrthoDB" id="5184241at2"/>
<dbReference type="EMBL" id="AXCZ01000008">
    <property type="protein sequence ID" value="KGM14250.1"/>
    <property type="molecule type" value="Genomic_DNA"/>
</dbReference>
<proteinExistence type="predicted"/>
<protein>
    <recommendedName>
        <fullName evidence="3">MarR family transcriptional regulator</fullName>
    </recommendedName>
</protein>